<keyword evidence="3" id="KW-1185">Reference proteome</keyword>
<sequence>MDPRVPMWSTLWSDQHRDEAEDFHSNSPWMFPSRSSISPLDAHTYPLGGAHYPYSRSHLSDEESELFHPQPSFVPRAAFITGNEGWRRSSLPSCDNGSIGSSVISSTFSERHFSPPFSPDVVPRTHTRPSSVLPDDVSYTYDGFSPRSRHDSHNSVACIAPNEVQILADEPPEVPAVVFSNESHTWLPGAYSTYIADDGYVPMDQDQEPDEHTPGTYLSTPNSSEYHTQATSRHQSEEQDQEPVQIRRRRAPSTATLTSPQPSTARVSKRPQNKRHSSSYRSNKSVDDTSETKKVFPCSFAAYGCTSSFGNKNEWKRHVHTQHLRLAYWRCEQCADIDNGRKPNDFNRRDLFIQHVRRMHPFTTDGSSQSAKSRPSRNLDEDQYLTSEANRCHRQLRQAPQSSRCLLCDQHFRGENSWDQRMEHVGRHFEDSKRSSGTPAQDPQQWHIDRDLEQYLLDQEILVRHGQILILPEHK</sequence>
<name>A0A9Q9ALU5_9PEZI</name>
<feature type="compositionally biased region" description="Polar residues" evidence="1">
    <location>
        <begin position="253"/>
        <end position="266"/>
    </location>
</feature>
<dbReference type="PANTHER" id="PTHR23225:SF2">
    <property type="entry name" value="AT09679P-RELATED"/>
    <property type="match status" value="1"/>
</dbReference>
<evidence type="ECO:0000256" key="1">
    <source>
        <dbReference type="SAM" id="MobiDB-lite"/>
    </source>
</evidence>
<organism evidence="2 3">
    <name type="scientific">Septoria linicola</name>
    <dbReference type="NCBI Taxonomy" id="215465"/>
    <lineage>
        <taxon>Eukaryota</taxon>
        <taxon>Fungi</taxon>
        <taxon>Dikarya</taxon>
        <taxon>Ascomycota</taxon>
        <taxon>Pezizomycotina</taxon>
        <taxon>Dothideomycetes</taxon>
        <taxon>Dothideomycetidae</taxon>
        <taxon>Mycosphaerellales</taxon>
        <taxon>Mycosphaerellaceae</taxon>
        <taxon>Septoria</taxon>
    </lineage>
</organism>
<feature type="compositionally biased region" description="Polar residues" evidence="1">
    <location>
        <begin position="364"/>
        <end position="373"/>
    </location>
</feature>
<dbReference type="GO" id="GO:0003700">
    <property type="term" value="F:DNA-binding transcription factor activity"/>
    <property type="evidence" value="ECO:0007669"/>
    <property type="project" value="InterPro"/>
</dbReference>
<feature type="region of interest" description="Disordered" evidence="1">
    <location>
        <begin position="360"/>
        <end position="380"/>
    </location>
</feature>
<dbReference type="AlphaFoldDB" id="A0A9Q9ALU5"/>
<dbReference type="Gene3D" id="3.30.160.60">
    <property type="entry name" value="Classic Zinc Finger"/>
    <property type="match status" value="1"/>
</dbReference>
<dbReference type="PANTHER" id="PTHR23225">
    <property type="entry name" value="ZINC FINGER PROTEIN"/>
    <property type="match status" value="1"/>
</dbReference>
<feature type="compositionally biased region" description="Basic residues" evidence="1">
    <location>
        <begin position="267"/>
        <end position="278"/>
    </location>
</feature>
<feature type="compositionally biased region" description="Polar residues" evidence="1">
    <location>
        <begin position="216"/>
        <end position="233"/>
    </location>
</feature>
<dbReference type="EMBL" id="CP099418">
    <property type="protein sequence ID" value="USW47171.1"/>
    <property type="molecule type" value="Genomic_DNA"/>
</dbReference>
<feature type="region of interest" description="Disordered" evidence="1">
    <location>
        <begin position="200"/>
        <end position="288"/>
    </location>
</feature>
<dbReference type="InterPro" id="IPR039970">
    <property type="entry name" value="TF_Grauzone"/>
</dbReference>
<dbReference type="Proteomes" id="UP001056384">
    <property type="component" value="Chromosome 1"/>
</dbReference>
<proteinExistence type="predicted"/>
<reference evidence="2" key="1">
    <citation type="submission" date="2022-06" db="EMBL/GenBank/DDBJ databases">
        <title>Complete genome sequences of two strains of the flax pathogen Septoria linicola.</title>
        <authorList>
            <person name="Lapalu N."/>
            <person name="Simon A."/>
            <person name="Demenou B."/>
            <person name="Paumier D."/>
            <person name="Guillot M.-P."/>
            <person name="Gout L."/>
            <person name="Valade R."/>
        </authorList>
    </citation>
    <scope>NUCLEOTIDE SEQUENCE</scope>
    <source>
        <strain evidence="2">SE15195</strain>
    </source>
</reference>
<evidence type="ECO:0000313" key="3">
    <source>
        <dbReference type="Proteomes" id="UP001056384"/>
    </source>
</evidence>
<evidence type="ECO:0000313" key="2">
    <source>
        <dbReference type="EMBL" id="USW47171.1"/>
    </source>
</evidence>
<accession>A0A9Q9ALU5</accession>
<gene>
    <name evidence="2" type="ORF">Slin15195_G004900</name>
</gene>
<protein>
    <submittedName>
        <fullName evidence="2">Transcription factor Grauzone</fullName>
    </submittedName>
</protein>
<dbReference type="OrthoDB" id="5388486at2759"/>